<dbReference type="AlphaFoldDB" id="A0A0E9RM14"/>
<reference evidence="1" key="1">
    <citation type="submission" date="2014-11" db="EMBL/GenBank/DDBJ databases">
        <authorList>
            <person name="Amaro Gonzalez C."/>
        </authorList>
    </citation>
    <scope>NUCLEOTIDE SEQUENCE</scope>
</reference>
<dbReference type="EMBL" id="GBXM01078381">
    <property type="protein sequence ID" value="JAH30196.1"/>
    <property type="molecule type" value="Transcribed_RNA"/>
</dbReference>
<evidence type="ECO:0000313" key="1">
    <source>
        <dbReference type="EMBL" id="JAH30196.1"/>
    </source>
</evidence>
<proteinExistence type="predicted"/>
<organism evidence="1">
    <name type="scientific">Anguilla anguilla</name>
    <name type="common">European freshwater eel</name>
    <name type="synonym">Muraena anguilla</name>
    <dbReference type="NCBI Taxonomy" id="7936"/>
    <lineage>
        <taxon>Eukaryota</taxon>
        <taxon>Metazoa</taxon>
        <taxon>Chordata</taxon>
        <taxon>Craniata</taxon>
        <taxon>Vertebrata</taxon>
        <taxon>Euteleostomi</taxon>
        <taxon>Actinopterygii</taxon>
        <taxon>Neopterygii</taxon>
        <taxon>Teleostei</taxon>
        <taxon>Anguilliformes</taxon>
        <taxon>Anguillidae</taxon>
        <taxon>Anguilla</taxon>
    </lineage>
</organism>
<accession>A0A0E9RM14</accession>
<protein>
    <submittedName>
        <fullName evidence="1">Uncharacterized protein</fullName>
    </submittedName>
</protein>
<name>A0A0E9RM14_ANGAN</name>
<reference evidence="1" key="2">
    <citation type="journal article" date="2015" name="Fish Shellfish Immunol.">
        <title>Early steps in the European eel (Anguilla anguilla)-Vibrio vulnificus interaction in the gills: Role of the RtxA13 toxin.</title>
        <authorList>
            <person name="Callol A."/>
            <person name="Pajuelo D."/>
            <person name="Ebbesson L."/>
            <person name="Teles M."/>
            <person name="MacKenzie S."/>
            <person name="Amaro C."/>
        </authorList>
    </citation>
    <scope>NUCLEOTIDE SEQUENCE</scope>
</reference>
<sequence length="22" mass="2484">MWLGFCVQIPLCGHRLNSPALQ</sequence>